<accession>A0A833ZDI9</accession>
<feature type="compositionally biased region" description="Low complexity" evidence="1">
    <location>
        <begin position="78"/>
        <end position="89"/>
    </location>
</feature>
<dbReference type="EMBL" id="JABVXQ010000008">
    <property type="protein sequence ID" value="KAF6091890.1"/>
    <property type="molecule type" value="Genomic_DNA"/>
</dbReference>
<organism evidence="2 3">
    <name type="scientific">Phyllostomus discolor</name>
    <name type="common">pale spear-nosed bat</name>
    <dbReference type="NCBI Taxonomy" id="89673"/>
    <lineage>
        <taxon>Eukaryota</taxon>
        <taxon>Metazoa</taxon>
        <taxon>Chordata</taxon>
        <taxon>Craniata</taxon>
        <taxon>Vertebrata</taxon>
        <taxon>Euteleostomi</taxon>
        <taxon>Mammalia</taxon>
        <taxon>Eutheria</taxon>
        <taxon>Laurasiatheria</taxon>
        <taxon>Chiroptera</taxon>
        <taxon>Yangochiroptera</taxon>
        <taxon>Phyllostomidae</taxon>
        <taxon>Phyllostominae</taxon>
        <taxon>Phyllostomus</taxon>
    </lineage>
</organism>
<keyword evidence="2" id="KW-0418">Kinase</keyword>
<comment type="caution">
    <text evidence="2">The sequence shown here is derived from an EMBL/GenBank/DDBJ whole genome shotgun (WGS) entry which is preliminary data.</text>
</comment>
<proteinExistence type="predicted"/>
<evidence type="ECO:0000313" key="3">
    <source>
        <dbReference type="Proteomes" id="UP000664940"/>
    </source>
</evidence>
<feature type="compositionally biased region" description="Low complexity" evidence="1">
    <location>
        <begin position="30"/>
        <end position="44"/>
    </location>
</feature>
<evidence type="ECO:0000313" key="2">
    <source>
        <dbReference type="EMBL" id="KAF6091890.1"/>
    </source>
</evidence>
<name>A0A833ZDI9_9CHIR</name>
<feature type="compositionally biased region" description="Pro residues" evidence="1">
    <location>
        <begin position="11"/>
        <end position="29"/>
    </location>
</feature>
<feature type="region of interest" description="Disordered" evidence="1">
    <location>
        <begin position="1"/>
        <end position="51"/>
    </location>
</feature>
<gene>
    <name evidence="2" type="ORF">HJG60_000027</name>
</gene>
<reference evidence="2 3" key="1">
    <citation type="journal article" date="2020" name="Nature">
        <title>Six reference-quality genomes reveal evolution of bat adaptations.</title>
        <authorList>
            <person name="Jebb D."/>
            <person name="Huang Z."/>
            <person name="Pippel M."/>
            <person name="Hughes G.M."/>
            <person name="Lavrichenko K."/>
            <person name="Devanna P."/>
            <person name="Winkler S."/>
            <person name="Jermiin L.S."/>
            <person name="Skirmuntt E.C."/>
            <person name="Katzourakis A."/>
            <person name="Burkitt-Gray L."/>
            <person name="Ray D.A."/>
            <person name="Sullivan K.A.M."/>
            <person name="Roscito J.G."/>
            <person name="Kirilenko B.M."/>
            <person name="Davalos L.M."/>
            <person name="Corthals A.P."/>
            <person name="Power M.L."/>
            <person name="Jones G."/>
            <person name="Ransome R.D."/>
            <person name="Dechmann D.K.N."/>
            <person name="Locatelli A.G."/>
            <person name="Puechmaille S.J."/>
            <person name="Fedrigo O."/>
            <person name="Jarvis E.D."/>
            <person name="Hiller M."/>
            <person name="Vernes S.C."/>
            <person name="Myers E.W."/>
            <person name="Teeling E.C."/>
        </authorList>
    </citation>
    <scope>NUCLEOTIDE SEQUENCE [LARGE SCALE GENOMIC DNA]</scope>
    <source>
        <strain evidence="2">Bat1K_MPI-CBG_1</strain>
    </source>
</reference>
<sequence>MAYRRRRPGSPRWPRPPRPPSRPRPPPSRVSPSRPRPRLASPSRTSWTRTPDAWVALQEALGASVKKPEAHVTPPRRPCSSCSRSSSSSEDGDQHHRGAAVAAVGGSFQHLGAPHSTVDGGTLCRRLVCPGGRIPPGHRVLC</sequence>
<keyword evidence="2" id="KW-0808">Transferase</keyword>
<dbReference type="AlphaFoldDB" id="A0A833ZDI9"/>
<protein>
    <submittedName>
        <fullName evidence="2">Apoptosis associated tyrosine kinase</fullName>
    </submittedName>
</protein>
<dbReference type="Proteomes" id="UP000664940">
    <property type="component" value="Unassembled WGS sequence"/>
</dbReference>
<evidence type="ECO:0000256" key="1">
    <source>
        <dbReference type="SAM" id="MobiDB-lite"/>
    </source>
</evidence>
<feature type="region of interest" description="Disordered" evidence="1">
    <location>
        <begin position="63"/>
        <end position="99"/>
    </location>
</feature>
<dbReference type="GO" id="GO:0016301">
    <property type="term" value="F:kinase activity"/>
    <property type="evidence" value="ECO:0007669"/>
    <property type="project" value="UniProtKB-KW"/>
</dbReference>